<evidence type="ECO:0000256" key="2">
    <source>
        <dbReference type="SAM" id="Phobius"/>
    </source>
</evidence>
<keyword evidence="2" id="KW-1133">Transmembrane helix</keyword>
<dbReference type="Proteomes" id="UP000035648">
    <property type="component" value="Chromosome"/>
</dbReference>
<dbReference type="SUPFAM" id="SSF49384">
    <property type="entry name" value="Carbohydrate-binding domain"/>
    <property type="match status" value="1"/>
</dbReference>
<evidence type="ECO:0000313" key="3">
    <source>
        <dbReference type="EMBL" id="AKM82393.1"/>
    </source>
</evidence>
<keyword evidence="2" id="KW-0812">Transmembrane</keyword>
<proteinExistence type="predicted"/>
<feature type="compositionally biased region" description="Low complexity" evidence="1">
    <location>
        <begin position="365"/>
        <end position="374"/>
    </location>
</feature>
<protein>
    <submittedName>
        <fullName evidence="3">Glucan endo-1,3-beta-glucanase, putative, glu81A</fullName>
    </submittedName>
</protein>
<dbReference type="EMBL" id="CP011213">
    <property type="protein sequence ID" value="AKM82393.1"/>
    <property type="molecule type" value="Genomic_DNA"/>
</dbReference>
<dbReference type="KEGG" id="bbgw:UT28_C0001G0592"/>
<reference evidence="3 4" key="1">
    <citation type="journal article" date="2015" name="Nature">
        <title>rRNA introns, odd ribosomes, and small enigmatic genomes across a large radiation of phyla.</title>
        <authorList>
            <person name="Brown C.T."/>
            <person name="Hug L.A."/>
            <person name="Thomas B.C."/>
            <person name="Sharon I."/>
            <person name="Castelle C.J."/>
            <person name="Singh A."/>
            <person name="Wilkins M.J."/>
            <person name="Williams K.H."/>
            <person name="Banfield J.F."/>
        </authorList>
    </citation>
    <scope>NUCLEOTIDE SEQUENCE [LARGE SCALE GENOMIC DNA]</scope>
</reference>
<keyword evidence="2" id="KW-0472">Membrane</keyword>
<dbReference type="GO" id="GO:0030246">
    <property type="term" value="F:carbohydrate binding"/>
    <property type="evidence" value="ECO:0007669"/>
    <property type="project" value="InterPro"/>
</dbReference>
<feature type="compositionally biased region" description="Low complexity" evidence="1">
    <location>
        <begin position="387"/>
        <end position="399"/>
    </location>
</feature>
<organism evidence="3 4">
    <name type="scientific">Berkelbacteria bacterium GW2011_GWE1_39_12</name>
    <dbReference type="NCBI Taxonomy" id="1618337"/>
    <lineage>
        <taxon>Bacteria</taxon>
        <taxon>Candidatus Berkelbacteria</taxon>
    </lineage>
</organism>
<dbReference type="CDD" id="cd08547">
    <property type="entry name" value="Type_II_cohesin"/>
    <property type="match status" value="1"/>
</dbReference>
<dbReference type="STRING" id="1618337.UT28_C0001G0592"/>
<feature type="transmembrane region" description="Helical" evidence="2">
    <location>
        <begin position="447"/>
        <end position="469"/>
    </location>
</feature>
<feature type="transmembrane region" description="Helical" evidence="2">
    <location>
        <begin position="12"/>
        <end position="32"/>
    </location>
</feature>
<evidence type="ECO:0000313" key="4">
    <source>
        <dbReference type="Proteomes" id="UP000035648"/>
    </source>
</evidence>
<gene>
    <name evidence="3" type="primary">glu81</name>
    <name evidence="3" type="ORF">UT28_C0001G0592</name>
</gene>
<sequence>MSKIDFKGMKKDLVVALSVTLIVFMIGGYFVLRKTGKLSTKADVNGPSFTLEPNSGSIYLDANLEVSVRMDTFGQAASGAQIEKIHFDPTVLQVIDADSQTDGVQIAKGNISNFEIPLANLVDNSAGTVSYSVSSFTNNFTGSDILAVINFKTIAESSSTEIKFDFDGTASTTMMTDVQGSNILAGVGSAAFSITTQNPAPTVDLKANNSDGPITINSGEAATLSWISANATSCSASEGWSGSKELSGSDSTGALTVSQSYILTCTGDGGSVSDAVTVNVKTPDKKIPQIDLKANNMSGSVTIDSGLTVKLGWTVTNASSCNAGGDWQGAKGLIGEETTAVITTAKTYTLICQGDVESTGSVTVNVNSVNSGGDDTSDDVSDDTNRDSTGGTSKKTASTPVAALPSKLTPAAPVQLSKLPSNIQPIATPQVSANNVELYKNDSMKPWALWFLYAIIPAFLAGGAIYFYLKRNKTMKNNEVI</sequence>
<feature type="region of interest" description="Disordered" evidence="1">
    <location>
        <begin position="365"/>
        <end position="402"/>
    </location>
</feature>
<evidence type="ECO:0000256" key="1">
    <source>
        <dbReference type="SAM" id="MobiDB-lite"/>
    </source>
</evidence>
<dbReference type="Gene3D" id="2.60.40.680">
    <property type="match status" value="1"/>
</dbReference>
<name>A0A0G4B4R2_9BACT</name>
<dbReference type="InterPro" id="IPR008965">
    <property type="entry name" value="CBM2/CBM3_carb-bd_dom_sf"/>
</dbReference>
<dbReference type="AlphaFoldDB" id="A0A0G4B4R2"/>
<accession>A0A0G4B4R2</accession>